<dbReference type="Proteomes" id="UP001250932">
    <property type="component" value="Unassembled WGS sequence"/>
</dbReference>
<dbReference type="Gene3D" id="1.50.10.10">
    <property type="match status" value="1"/>
</dbReference>
<organism evidence="4 5">
    <name type="scientific">Candidatus Nitronereus thalassa</name>
    <dbReference type="NCBI Taxonomy" id="3020898"/>
    <lineage>
        <taxon>Bacteria</taxon>
        <taxon>Pseudomonadati</taxon>
        <taxon>Nitrospirota</taxon>
        <taxon>Nitrospiria</taxon>
        <taxon>Nitrospirales</taxon>
        <taxon>Nitrospiraceae</taxon>
        <taxon>Candidatus Nitronereus</taxon>
    </lineage>
</organism>
<dbReference type="CDD" id="cd02955">
    <property type="entry name" value="SSP411"/>
    <property type="match status" value="1"/>
</dbReference>
<dbReference type="InterPro" id="IPR004879">
    <property type="entry name" value="Ssp411-like_TRX"/>
</dbReference>
<feature type="region of interest" description="Disordered" evidence="1">
    <location>
        <begin position="726"/>
        <end position="747"/>
    </location>
</feature>
<dbReference type="SUPFAM" id="SSF51430">
    <property type="entry name" value="NAD(P)-linked oxidoreductase"/>
    <property type="match status" value="1"/>
</dbReference>
<dbReference type="Pfam" id="PF00248">
    <property type="entry name" value="Aldo_ket_red"/>
    <property type="match status" value="1"/>
</dbReference>
<feature type="domain" description="Spermatogenesis-associated protein 20-like TRX" evidence="3">
    <location>
        <begin position="43"/>
        <end position="205"/>
    </location>
</feature>
<evidence type="ECO:0000256" key="1">
    <source>
        <dbReference type="SAM" id="MobiDB-lite"/>
    </source>
</evidence>
<name>A0ABU3KCJ9_9BACT</name>
<accession>A0ABU3KCJ9</accession>
<dbReference type="PANTHER" id="PTHR42899:SF1">
    <property type="entry name" value="SPERMATOGENESIS-ASSOCIATED PROTEIN 20"/>
    <property type="match status" value="1"/>
</dbReference>
<dbReference type="Gene3D" id="3.20.20.100">
    <property type="entry name" value="NADP-dependent oxidoreductase domain"/>
    <property type="match status" value="1"/>
</dbReference>
<comment type="caution">
    <text evidence="4">The sequence shown here is derived from an EMBL/GenBank/DDBJ whole genome shotgun (WGS) entry which is preliminary data.</text>
</comment>
<gene>
    <name evidence="4" type="ORF">PPG34_17980</name>
</gene>
<dbReference type="PANTHER" id="PTHR42899">
    <property type="entry name" value="SPERMATOGENESIS-ASSOCIATED PROTEIN 20"/>
    <property type="match status" value="1"/>
</dbReference>
<reference evidence="4 5" key="1">
    <citation type="journal article" date="2023" name="ISME J.">
        <title>Cultivation and genomic characterization of novel and ubiquitous marine nitrite-oxidizing bacteria from the Nitrospirales.</title>
        <authorList>
            <person name="Mueller A.J."/>
            <person name="Daebeler A."/>
            <person name="Herbold C.W."/>
            <person name="Kirkegaard R.H."/>
            <person name="Daims H."/>
        </authorList>
    </citation>
    <scope>NUCLEOTIDE SEQUENCE [LARGE SCALE GENOMIC DNA]</scope>
    <source>
        <strain evidence="4 5">EB</strain>
    </source>
</reference>
<evidence type="ECO:0000259" key="3">
    <source>
        <dbReference type="Pfam" id="PF03190"/>
    </source>
</evidence>
<protein>
    <submittedName>
        <fullName evidence="4">Aldo/keto reductase</fullName>
    </submittedName>
</protein>
<evidence type="ECO:0000259" key="2">
    <source>
        <dbReference type="Pfam" id="PF00248"/>
    </source>
</evidence>
<dbReference type="Gene3D" id="3.40.30.10">
    <property type="entry name" value="Glutaredoxin"/>
    <property type="match status" value="1"/>
</dbReference>
<dbReference type="EMBL" id="JAQOUE010000002">
    <property type="protein sequence ID" value="MDT7044245.1"/>
    <property type="molecule type" value="Genomic_DNA"/>
</dbReference>
<keyword evidence="5" id="KW-1185">Reference proteome</keyword>
<dbReference type="Pfam" id="PF03190">
    <property type="entry name" value="Thioredox_DsbH"/>
    <property type="match status" value="1"/>
</dbReference>
<dbReference type="InterPro" id="IPR012341">
    <property type="entry name" value="6hp_glycosidase-like_sf"/>
</dbReference>
<dbReference type="SUPFAM" id="SSF52833">
    <property type="entry name" value="Thioredoxin-like"/>
    <property type="match status" value="1"/>
</dbReference>
<dbReference type="InterPro" id="IPR036249">
    <property type="entry name" value="Thioredoxin-like_sf"/>
</dbReference>
<proteinExistence type="predicted"/>
<dbReference type="InterPro" id="IPR024705">
    <property type="entry name" value="Ssp411"/>
</dbReference>
<dbReference type="CDD" id="cd19099">
    <property type="entry name" value="AKR_unchar"/>
    <property type="match status" value="1"/>
</dbReference>
<dbReference type="InterPro" id="IPR023210">
    <property type="entry name" value="NADP_OxRdtase_dom"/>
</dbReference>
<feature type="domain" description="NADP-dependent oxidoreductase" evidence="2">
    <location>
        <begin position="787"/>
        <end position="1073"/>
    </location>
</feature>
<dbReference type="RefSeq" id="WP_313834830.1">
    <property type="nucleotide sequence ID" value="NZ_JAQOUE010000002.1"/>
</dbReference>
<dbReference type="InterPro" id="IPR008928">
    <property type="entry name" value="6-hairpin_glycosidase_sf"/>
</dbReference>
<sequence length="1267" mass="142492">MNFQLQLTPGSREGQKVTRHRLTDILGQCYRPPMSSPTTNRPPNRLIHETSPYLLQHAHNPIDWYPWGKDALSRAQTEDKPILLSIGYSACHWCHVMERESFENEEIAKLMNQDYVCIKVDREERPDLDEIYMQATLAMNQGNGGWPMTVFLTPDQQPIFAGTYFPPTDKWGRPGFSTVLKKIAEGWHKDRAEIVDTASRFTAKLQKSIQVPSPTTIGQDELDAGTEQFAKHFDPVFGGFGQAPKFPPATGLSFLLRQYHHTGNEHTLTMVRKTLDAMAAGGMYDHIAGGFSRYSTDERWLVPHFEKMLYDNALLAKTYVEAFQVTQADNYRRVATEILDYIIREMTSPEGGFYSATDADSEGVEGKFFVWDPEQIKAIVPSEEDAKRFCAYYDITDEGNWEHHSIPNTPRALDAVAQEIDCSPEELQQTIDRVRPLVYQARLTRVPPGLDDKIITAWNGMMISTMAEASRVFGHPQYLQAATNAADFLLRTLSRPDGGLFRTYRENKAHLDAYLEDYAFLIEALIDIYEAGGSEHYLSEAVRLAERLLQDFSDQEYGGFFTTAKDHETLILRSREGPDGATPSGNAVAATALARLSFHFGREDLRDAATQAIRAYGQQIAQIPRGFAKTLIASDLLLKGPIELALVGSPEGHQALEALSKELRRHFVPNRIIAHYDPQNSKTSHPLLKDKTLVNGQPALYICKNFACAAPLTDPKLIKQALAHQLHPDPDQPTTQTTTLKTSGITGKATAQGTAAYVSRMLSHSKSNRPSASGYGPLGSTGLTTSRIGFGGYRITEGHDEHREALRKALREGCNIIDTSTNYTDGSSERLIGQVIKELLQAQEMTREEVIVVSKIGYVQGQNLARAETKEQTGHPYPDMVKYGEGLWHCLHPEFLEDQFALSLDRLGLETLDVCLLHNPEYFLSDVKNQKLIVDNEKLQELRNEFYRRLQQAFEYFETQVTAGRLQYYGVSSNTSTTSPDDPEATSLSRIYECAKAAGNTLGKSFPAFRVLQLPMNLFESGALLTPNTGSDTSKTVLEFAQQEQIAILVNRPLNAIPSKHRGMIRLANPHTEPVESTFEELYEQLGTLEEEFREKFVPHIPYSGKGLEPKDFFSFTEELKNLRPRLQGLEHWDQIESQMIAPHVNQALQVVSKHLGEDHANAWSNWQHRYIPKLLTFFLVLRKESAQKNREAISAISGLIDPHLPKDKRSESISSKSLWILTSTSGVTCVLNGMRTSAYVEEALKVLHWAPLSNPRDVFEKIRNPQ</sequence>
<evidence type="ECO:0000313" key="5">
    <source>
        <dbReference type="Proteomes" id="UP001250932"/>
    </source>
</evidence>
<dbReference type="SUPFAM" id="SSF48208">
    <property type="entry name" value="Six-hairpin glycosidases"/>
    <property type="match status" value="1"/>
</dbReference>
<evidence type="ECO:0000313" key="4">
    <source>
        <dbReference type="EMBL" id="MDT7044245.1"/>
    </source>
</evidence>
<dbReference type="InterPro" id="IPR036812">
    <property type="entry name" value="NAD(P)_OxRdtase_dom_sf"/>
</dbReference>